<evidence type="ECO:0000313" key="1">
    <source>
        <dbReference type="EMBL" id="JAH24430.1"/>
    </source>
</evidence>
<reference evidence="1" key="1">
    <citation type="submission" date="2014-11" db="EMBL/GenBank/DDBJ databases">
        <authorList>
            <person name="Amaro Gonzalez C."/>
        </authorList>
    </citation>
    <scope>NUCLEOTIDE SEQUENCE</scope>
</reference>
<dbReference type="EMBL" id="GBXM01084147">
    <property type="protein sequence ID" value="JAH24430.1"/>
    <property type="molecule type" value="Transcribed_RNA"/>
</dbReference>
<name>A0A0E9R7I2_ANGAN</name>
<dbReference type="AlphaFoldDB" id="A0A0E9R7I2"/>
<organism evidence="1">
    <name type="scientific">Anguilla anguilla</name>
    <name type="common">European freshwater eel</name>
    <name type="synonym">Muraena anguilla</name>
    <dbReference type="NCBI Taxonomy" id="7936"/>
    <lineage>
        <taxon>Eukaryota</taxon>
        <taxon>Metazoa</taxon>
        <taxon>Chordata</taxon>
        <taxon>Craniata</taxon>
        <taxon>Vertebrata</taxon>
        <taxon>Euteleostomi</taxon>
        <taxon>Actinopterygii</taxon>
        <taxon>Neopterygii</taxon>
        <taxon>Teleostei</taxon>
        <taxon>Anguilliformes</taxon>
        <taxon>Anguillidae</taxon>
        <taxon>Anguilla</taxon>
    </lineage>
</organism>
<accession>A0A0E9R7I2</accession>
<protein>
    <submittedName>
        <fullName evidence="1">Uncharacterized protein</fullName>
    </submittedName>
</protein>
<reference evidence="1" key="2">
    <citation type="journal article" date="2015" name="Fish Shellfish Immunol.">
        <title>Early steps in the European eel (Anguilla anguilla)-Vibrio vulnificus interaction in the gills: Role of the RtxA13 toxin.</title>
        <authorList>
            <person name="Callol A."/>
            <person name="Pajuelo D."/>
            <person name="Ebbesson L."/>
            <person name="Teles M."/>
            <person name="MacKenzie S."/>
            <person name="Amaro C."/>
        </authorList>
    </citation>
    <scope>NUCLEOTIDE SEQUENCE</scope>
</reference>
<proteinExistence type="predicted"/>
<sequence>MLQPYYKMDYINLYSQSTHNTPQ</sequence>